<dbReference type="PANTHER" id="PTHR37937">
    <property type="entry name" value="CONJUGATIVE TRANSFER: DNA TRANSPORT"/>
    <property type="match status" value="1"/>
</dbReference>
<evidence type="ECO:0000256" key="1">
    <source>
        <dbReference type="ARBA" id="ARBA00004651"/>
    </source>
</evidence>
<dbReference type="PANTHER" id="PTHR37937:SF1">
    <property type="entry name" value="CONJUGATIVE TRANSFER: DNA TRANSPORT"/>
    <property type="match status" value="1"/>
</dbReference>
<proteinExistence type="predicted"/>
<keyword evidence="3" id="KW-0812">Transmembrane</keyword>
<name>A0ABX3DFA4_9PSEU</name>
<keyword evidence="2" id="KW-1003">Cell membrane</keyword>
<evidence type="ECO:0000313" key="8">
    <source>
        <dbReference type="Proteomes" id="UP000186883"/>
    </source>
</evidence>
<reference evidence="7" key="1">
    <citation type="submission" date="2016-11" db="EMBL/GenBank/DDBJ databases">
        <title>Genome sequencing of Amycolatopsis regifaucium.</title>
        <authorList>
            <person name="Mayilraj S."/>
            <person name="Kaur N."/>
        </authorList>
    </citation>
    <scope>NUCLEOTIDE SEQUENCE [LARGE SCALE GENOMIC DNA]</scope>
    <source>
        <strain evidence="7">GY080</strain>
    </source>
</reference>
<keyword evidence="4" id="KW-1133">Transmembrane helix</keyword>
<keyword evidence="8" id="KW-1185">Reference proteome</keyword>
<evidence type="ECO:0000256" key="3">
    <source>
        <dbReference type="ARBA" id="ARBA00022692"/>
    </source>
</evidence>
<dbReference type="InterPro" id="IPR051539">
    <property type="entry name" value="T4SS-coupling_protein"/>
</dbReference>
<dbReference type="EMBL" id="LOBU02000046">
    <property type="protein sequence ID" value="OKA03123.1"/>
    <property type="molecule type" value="Genomic_DNA"/>
</dbReference>
<accession>A0ABX3DFA4</accession>
<evidence type="ECO:0000259" key="6">
    <source>
        <dbReference type="Pfam" id="PF12696"/>
    </source>
</evidence>
<organism evidence="7 8">
    <name type="scientific">Amycolatopsis regifaucium</name>
    <dbReference type="NCBI Taxonomy" id="546365"/>
    <lineage>
        <taxon>Bacteria</taxon>
        <taxon>Bacillati</taxon>
        <taxon>Actinomycetota</taxon>
        <taxon>Actinomycetes</taxon>
        <taxon>Pseudonocardiales</taxon>
        <taxon>Pseudonocardiaceae</taxon>
        <taxon>Amycolatopsis</taxon>
    </lineage>
</organism>
<comment type="caution">
    <text evidence="7">The sequence shown here is derived from an EMBL/GenBank/DDBJ whole genome shotgun (WGS) entry which is preliminary data.</text>
</comment>
<evidence type="ECO:0000256" key="4">
    <source>
        <dbReference type="ARBA" id="ARBA00022989"/>
    </source>
</evidence>
<protein>
    <recommendedName>
        <fullName evidence="6">TraD/TraG TraM recognition site domain-containing protein</fullName>
    </recommendedName>
</protein>
<sequence>LDVAELLIRRGTVYMVGAEEGHTAPLVAALTAHIAREARRIASESPGGRLDPALTLVLDEAALICPIPLDNWTADMGGRNITIHIGAQSRAQLRKRWGDTGCAAIMTNSATVLILAGARDADDLQAYSLLTADRHEKVETEDVDGRVTGRTPQRVPVLSPGQIAQLPELHAVIVRRGMPAAIGKLQMAWKRRDVKAVERRERYGDLLERWDERRELWLTKAGAFVDMLADRVEPWVARAQDWAAQRRATRAARVTEPLVVRAEAERVEVEPVDTEGRWS</sequence>
<dbReference type="Pfam" id="PF12696">
    <property type="entry name" value="TraG-D_C"/>
    <property type="match status" value="1"/>
</dbReference>
<dbReference type="Proteomes" id="UP000186883">
    <property type="component" value="Unassembled WGS sequence"/>
</dbReference>
<feature type="domain" description="TraD/TraG TraM recognition site" evidence="6">
    <location>
        <begin position="54"/>
        <end position="167"/>
    </location>
</feature>
<dbReference type="CDD" id="cd01127">
    <property type="entry name" value="TrwB_TraG_TraD_VirD4"/>
    <property type="match status" value="1"/>
</dbReference>
<comment type="subcellular location">
    <subcellularLocation>
        <location evidence="1">Cell membrane</location>
        <topology evidence="1">Multi-pass membrane protein</topology>
    </subcellularLocation>
</comment>
<feature type="non-terminal residue" evidence="7">
    <location>
        <position position="1"/>
    </location>
</feature>
<evidence type="ECO:0000313" key="7">
    <source>
        <dbReference type="EMBL" id="OKA03123.1"/>
    </source>
</evidence>
<keyword evidence="5" id="KW-0472">Membrane</keyword>
<evidence type="ECO:0000256" key="5">
    <source>
        <dbReference type="ARBA" id="ARBA00023136"/>
    </source>
</evidence>
<evidence type="ECO:0000256" key="2">
    <source>
        <dbReference type="ARBA" id="ARBA00022475"/>
    </source>
</evidence>
<dbReference type="Gene3D" id="3.40.50.300">
    <property type="entry name" value="P-loop containing nucleotide triphosphate hydrolases"/>
    <property type="match status" value="1"/>
</dbReference>
<dbReference type="InterPro" id="IPR032689">
    <property type="entry name" value="TraG-D_C"/>
</dbReference>
<dbReference type="SUPFAM" id="SSF52540">
    <property type="entry name" value="P-loop containing nucleoside triphosphate hydrolases"/>
    <property type="match status" value="1"/>
</dbReference>
<gene>
    <name evidence="7" type="ORF">ATP06_0237810</name>
</gene>
<dbReference type="RefSeq" id="WP_156515777.1">
    <property type="nucleotide sequence ID" value="NZ_LOBU02000046.1"/>
</dbReference>
<dbReference type="InterPro" id="IPR027417">
    <property type="entry name" value="P-loop_NTPase"/>
</dbReference>